<keyword evidence="2" id="KW-1185">Reference proteome</keyword>
<evidence type="ECO:0000313" key="2">
    <source>
        <dbReference type="Proteomes" id="UP000800235"/>
    </source>
</evidence>
<sequence length="430" mass="49882">MNYDSKLDLSQYQDPYYQALTSKPCLVNSIHPAIQDDNWEISESTLEQTRTFLEVTTLARQLATLFLTTPSLQDWWLHTMSGVKTINQETGAAVLERCSNEVAASKHVELRSILVNSNFGIKCYILRREDGYNNEALALVQDEQACYFDRSNREYFLRHHPVVIWINRGFCDFAIHCFDKAPLYCQENFLVKLALNLFHELAHVVYGYHRTDLILGEVNLGALHHGQESVPEMGHSWESWLIGDATKAIHAACPTEPMEWLLKTLSPIRTYDCQMKRHGLIPEQWHHNHFFNTYTASGPVNMRLMLKLLESTTWNEIAVKGPVWFRDGPVLFPSILERRQLLENHLEAHTWDDAFVMPESTPECEEWDFLYSDTADWPSLTWLKLTAYRDAGDKWLTKQGFDPKTLRAPCVKDDIKPDMNNLFRRTPCEL</sequence>
<protein>
    <submittedName>
        <fullName evidence="1">Uncharacterized protein</fullName>
    </submittedName>
</protein>
<organism evidence="1 2">
    <name type="scientific">Tothia fuscella</name>
    <dbReference type="NCBI Taxonomy" id="1048955"/>
    <lineage>
        <taxon>Eukaryota</taxon>
        <taxon>Fungi</taxon>
        <taxon>Dikarya</taxon>
        <taxon>Ascomycota</taxon>
        <taxon>Pezizomycotina</taxon>
        <taxon>Dothideomycetes</taxon>
        <taxon>Pleosporomycetidae</taxon>
        <taxon>Venturiales</taxon>
        <taxon>Cylindrosympodiaceae</taxon>
        <taxon>Tothia</taxon>
    </lineage>
</organism>
<proteinExistence type="predicted"/>
<dbReference type="OrthoDB" id="10254945at2759"/>
<dbReference type="Proteomes" id="UP000800235">
    <property type="component" value="Unassembled WGS sequence"/>
</dbReference>
<evidence type="ECO:0000313" key="1">
    <source>
        <dbReference type="EMBL" id="KAF2432968.1"/>
    </source>
</evidence>
<gene>
    <name evidence="1" type="ORF">EJ08DRAFT_658605</name>
</gene>
<name>A0A9P4U1G2_9PEZI</name>
<reference evidence="1" key="1">
    <citation type="journal article" date="2020" name="Stud. Mycol.">
        <title>101 Dothideomycetes genomes: a test case for predicting lifestyles and emergence of pathogens.</title>
        <authorList>
            <person name="Haridas S."/>
            <person name="Albert R."/>
            <person name="Binder M."/>
            <person name="Bloem J."/>
            <person name="Labutti K."/>
            <person name="Salamov A."/>
            <person name="Andreopoulos B."/>
            <person name="Baker S."/>
            <person name="Barry K."/>
            <person name="Bills G."/>
            <person name="Bluhm B."/>
            <person name="Cannon C."/>
            <person name="Castanera R."/>
            <person name="Culley D."/>
            <person name="Daum C."/>
            <person name="Ezra D."/>
            <person name="Gonzalez J."/>
            <person name="Henrissat B."/>
            <person name="Kuo A."/>
            <person name="Liang C."/>
            <person name="Lipzen A."/>
            <person name="Lutzoni F."/>
            <person name="Magnuson J."/>
            <person name="Mondo S."/>
            <person name="Nolan M."/>
            <person name="Ohm R."/>
            <person name="Pangilinan J."/>
            <person name="Park H.-J."/>
            <person name="Ramirez L."/>
            <person name="Alfaro M."/>
            <person name="Sun H."/>
            <person name="Tritt A."/>
            <person name="Yoshinaga Y."/>
            <person name="Zwiers L.-H."/>
            <person name="Turgeon B."/>
            <person name="Goodwin S."/>
            <person name="Spatafora J."/>
            <person name="Crous P."/>
            <person name="Grigoriev I."/>
        </authorList>
    </citation>
    <scope>NUCLEOTIDE SEQUENCE</scope>
    <source>
        <strain evidence="1">CBS 130266</strain>
    </source>
</reference>
<dbReference type="AlphaFoldDB" id="A0A9P4U1G2"/>
<comment type="caution">
    <text evidence="1">The sequence shown here is derived from an EMBL/GenBank/DDBJ whole genome shotgun (WGS) entry which is preliminary data.</text>
</comment>
<accession>A0A9P4U1G2</accession>
<dbReference type="EMBL" id="MU007023">
    <property type="protein sequence ID" value="KAF2432968.1"/>
    <property type="molecule type" value="Genomic_DNA"/>
</dbReference>